<reference evidence="2 3" key="1">
    <citation type="submission" date="2024-01" db="EMBL/GenBank/DDBJ databases">
        <title>Comparative genomics of Cryptococcus and Kwoniella reveals pathogenesis evolution and contrasting modes of karyotype evolution via chromosome fusion or intercentromeric recombination.</title>
        <authorList>
            <person name="Coelho M.A."/>
            <person name="David-Palma M."/>
            <person name="Shea T."/>
            <person name="Bowers K."/>
            <person name="McGinley-Smith S."/>
            <person name="Mohammad A.W."/>
            <person name="Gnirke A."/>
            <person name="Yurkov A.M."/>
            <person name="Nowrousian M."/>
            <person name="Sun S."/>
            <person name="Cuomo C.A."/>
            <person name="Heitman J."/>
        </authorList>
    </citation>
    <scope>NUCLEOTIDE SEQUENCE [LARGE SCALE GENOMIC DNA]</scope>
    <source>
        <strain evidence="2 3">CBS 6074</strain>
    </source>
</reference>
<accession>A0AAX4JP18</accession>
<keyword evidence="3" id="KW-1185">Reference proteome</keyword>
<feature type="compositionally biased region" description="Polar residues" evidence="1">
    <location>
        <begin position="201"/>
        <end position="219"/>
    </location>
</feature>
<feature type="compositionally biased region" description="Low complexity" evidence="1">
    <location>
        <begin position="8"/>
        <end position="22"/>
    </location>
</feature>
<dbReference type="Proteomes" id="UP001355207">
    <property type="component" value="Chromosome 1"/>
</dbReference>
<feature type="compositionally biased region" description="Low complexity" evidence="1">
    <location>
        <begin position="82"/>
        <end position="105"/>
    </location>
</feature>
<evidence type="ECO:0000256" key="1">
    <source>
        <dbReference type="SAM" id="MobiDB-lite"/>
    </source>
</evidence>
<name>A0AAX4JP18_9TREE</name>
<dbReference type="RefSeq" id="XP_066072951.1">
    <property type="nucleotide sequence ID" value="XM_066216854.1"/>
</dbReference>
<dbReference type="GeneID" id="91091733"/>
<organism evidence="2 3">
    <name type="scientific">Kwoniella dendrophila CBS 6074</name>
    <dbReference type="NCBI Taxonomy" id="1295534"/>
    <lineage>
        <taxon>Eukaryota</taxon>
        <taxon>Fungi</taxon>
        <taxon>Dikarya</taxon>
        <taxon>Basidiomycota</taxon>
        <taxon>Agaricomycotina</taxon>
        <taxon>Tremellomycetes</taxon>
        <taxon>Tremellales</taxon>
        <taxon>Cryptococcaceae</taxon>
        <taxon>Kwoniella</taxon>
    </lineage>
</organism>
<evidence type="ECO:0000313" key="2">
    <source>
        <dbReference type="EMBL" id="WWC86188.1"/>
    </source>
</evidence>
<dbReference type="EMBL" id="CP144098">
    <property type="protein sequence ID" value="WWC86188.1"/>
    <property type="molecule type" value="Genomic_DNA"/>
</dbReference>
<proteinExistence type="predicted"/>
<feature type="compositionally biased region" description="Polar residues" evidence="1">
    <location>
        <begin position="23"/>
        <end position="37"/>
    </location>
</feature>
<gene>
    <name evidence="2" type="ORF">L201_001061</name>
</gene>
<sequence>MYETTVGSLSSRRLEYSYSSQSPFTDTVIFQPNTPSRGKSPKFSHEYERASFTGRRSNENGNRSGRREYLGSDEEMDELSDSRSSNPTSSRPVTPLQHPFQQQQQTSGPFSQIFSTYTMNGHLPQQLNTIRSRSTSPPNLEQEIEGENVVFTLAHKAERILGLVPGTLGYAKACLENAKDEIRRLSEAESEKDISISNNVSGQQAISQDQHLNPNQNTHTPKDKKTKLQQRARKAISFTGFNQYTSPSTNTITSDDKQQNRIVEVPNVILGQNQLNNSEEIIKREKRRKAVDGVIYWQREIQRLEDELKQNNQ</sequence>
<feature type="region of interest" description="Disordered" evidence="1">
    <location>
        <begin position="1"/>
        <end position="108"/>
    </location>
</feature>
<protein>
    <submittedName>
        <fullName evidence="2">Uncharacterized protein</fullName>
    </submittedName>
</protein>
<evidence type="ECO:0000313" key="3">
    <source>
        <dbReference type="Proteomes" id="UP001355207"/>
    </source>
</evidence>
<feature type="region of interest" description="Disordered" evidence="1">
    <location>
        <begin position="201"/>
        <end position="229"/>
    </location>
</feature>
<dbReference type="AlphaFoldDB" id="A0AAX4JP18"/>